<keyword evidence="10" id="KW-1185">Reference proteome</keyword>
<evidence type="ECO:0000256" key="6">
    <source>
        <dbReference type="PROSITE-ProRule" id="PRU00500"/>
    </source>
</evidence>
<name>A0A3M0KMI0_HIRRU</name>
<dbReference type="FunFam" id="1.10.238.10:FF:000053">
    <property type="entry name" value="Putative testican-3 isoform 3"/>
    <property type="match status" value="1"/>
</dbReference>
<comment type="subcellular location">
    <subcellularLocation>
        <location evidence="1">Secreted</location>
    </subcellularLocation>
</comment>
<evidence type="ECO:0000256" key="4">
    <source>
        <dbReference type="ARBA" id="ARBA00023157"/>
    </source>
</evidence>
<dbReference type="OrthoDB" id="8875634at2759"/>
<reference evidence="9 10" key="1">
    <citation type="submission" date="2018-07" db="EMBL/GenBank/DDBJ databases">
        <title>A high quality draft genome assembly of the barn swallow (H. rustica rustica).</title>
        <authorList>
            <person name="Formenti G."/>
            <person name="Chiara M."/>
            <person name="Poveda L."/>
            <person name="Francoijs K.-J."/>
            <person name="Bonisoli-Alquati A."/>
            <person name="Canova L."/>
            <person name="Gianfranceschi L."/>
            <person name="Horner D.S."/>
            <person name="Saino N."/>
        </authorList>
    </citation>
    <scope>NUCLEOTIDE SEQUENCE [LARGE SCALE GENOMIC DNA]</scope>
    <source>
        <strain evidence="9">Chelidonia</strain>
        <tissue evidence="9">Blood</tissue>
    </source>
</reference>
<dbReference type="InterPro" id="IPR019577">
    <property type="entry name" value="SPARC/Testican_Ca-bd-dom"/>
</dbReference>
<dbReference type="PROSITE" id="PS00484">
    <property type="entry name" value="THYROGLOBULIN_1_1"/>
    <property type="match status" value="1"/>
</dbReference>
<dbReference type="InterPro" id="IPR011992">
    <property type="entry name" value="EF-hand-dom_pair"/>
</dbReference>
<dbReference type="GO" id="GO:0005615">
    <property type="term" value="C:extracellular space"/>
    <property type="evidence" value="ECO:0007669"/>
    <property type="project" value="TreeGrafter"/>
</dbReference>
<dbReference type="InterPro" id="IPR000716">
    <property type="entry name" value="Thyroglobulin_1"/>
</dbReference>
<dbReference type="CDD" id="cd00191">
    <property type="entry name" value="TY"/>
    <property type="match status" value="1"/>
</dbReference>
<feature type="compositionally biased region" description="Acidic residues" evidence="7">
    <location>
        <begin position="342"/>
        <end position="379"/>
    </location>
</feature>
<accession>A0A3M0KMI0</accession>
<protein>
    <recommendedName>
        <fullName evidence="8">Thyroglobulin type-1 domain-containing protein</fullName>
    </recommendedName>
</protein>
<evidence type="ECO:0000313" key="10">
    <source>
        <dbReference type="Proteomes" id="UP000269221"/>
    </source>
</evidence>
<dbReference type="PANTHER" id="PTHR13866">
    <property type="entry name" value="SPARC OSTEONECTIN"/>
    <property type="match status" value="1"/>
</dbReference>
<dbReference type="PANTHER" id="PTHR13866:SF21">
    <property type="entry name" value="TESTICAN-3"/>
    <property type="match status" value="1"/>
</dbReference>
<dbReference type="Pfam" id="PF00086">
    <property type="entry name" value="Thyroglobulin_1"/>
    <property type="match status" value="1"/>
</dbReference>
<gene>
    <name evidence="9" type="ORF">DUI87_08914</name>
</gene>
<dbReference type="STRING" id="333673.A0A3M0KMI0"/>
<dbReference type="AlphaFoldDB" id="A0A3M0KMI0"/>
<evidence type="ECO:0000259" key="8">
    <source>
        <dbReference type="PROSITE" id="PS51162"/>
    </source>
</evidence>
<comment type="caution">
    <text evidence="6">Lacks conserved residue(s) required for the propagation of feature annotation.</text>
</comment>
<evidence type="ECO:0000256" key="2">
    <source>
        <dbReference type="ARBA" id="ARBA00022525"/>
    </source>
</evidence>
<sequence>MKLVTGIETMSCEERMRILGLSSLERRRLKGDFVGVYRCLRRWIGRVLSPSPWYPVIACMGVHQSCATGGLDWTFGSILLLRRQSNTGTTFLERWLMILSVFERRLDNAFNNTNGVMVSPELVRQLDYCSPFQVKYYSKISSKPFSVVCSDLEFREVANRLRDWFKALHESGIQNKKTRIVQRPERSRFDTSILPICKDSLGWMFNRLDTNYDLLLDQSELGSIYLDKNEPCTRAFFNSCDTYKDSLISNNEWCYCFQRQQDPPCQTELSNIQKQQGGKKLLGQYIPFCDEDGYYKPSQCHGSLGQCWCVDRYGNEVSGSRTNAIDLEASGDFASGDFHEWTDDEDDDDEIMNDEDEIEDDDEDEGDDDDDDDDHDGYI</sequence>
<dbReference type="Gene3D" id="1.10.238.10">
    <property type="entry name" value="EF-hand"/>
    <property type="match status" value="1"/>
</dbReference>
<evidence type="ECO:0000256" key="7">
    <source>
        <dbReference type="SAM" id="MobiDB-lite"/>
    </source>
</evidence>
<evidence type="ECO:0000313" key="9">
    <source>
        <dbReference type="EMBL" id="RMC13831.1"/>
    </source>
</evidence>
<dbReference type="InterPro" id="IPR036857">
    <property type="entry name" value="Thyroglobulin_1_sf"/>
</dbReference>
<dbReference type="SUPFAM" id="SSF57610">
    <property type="entry name" value="Thyroglobulin type-1 domain"/>
    <property type="match status" value="1"/>
</dbReference>
<feature type="domain" description="Thyroglobulin type-1" evidence="8">
    <location>
        <begin position="262"/>
        <end position="329"/>
    </location>
</feature>
<dbReference type="SUPFAM" id="SSF47473">
    <property type="entry name" value="EF-hand"/>
    <property type="match status" value="1"/>
</dbReference>
<keyword evidence="5" id="KW-0325">Glycoprotein</keyword>
<keyword evidence="2" id="KW-0964">Secreted</keyword>
<feature type="region of interest" description="Disordered" evidence="7">
    <location>
        <begin position="334"/>
        <end position="379"/>
    </location>
</feature>
<dbReference type="PROSITE" id="PS51162">
    <property type="entry name" value="THYROGLOBULIN_1_2"/>
    <property type="match status" value="1"/>
</dbReference>
<keyword evidence="3" id="KW-0732">Signal</keyword>
<comment type="caution">
    <text evidence="9">The sequence shown here is derived from an EMBL/GenBank/DDBJ whole genome shotgun (WGS) entry which is preliminary data.</text>
</comment>
<dbReference type="GO" id="GO:0005509">
    <property type="term" value="F:calcium ion binding"/>
    <property type="evidence" value="ECO:0007669"/>
    <property type="project" value="InterPro"/>
</dbReference>
<dbReference type="Gene3D" id="4.10.800.10">
    <property type="entry name" value="Thyroglobulin type-1"/>
    <property type="match status" value="1"/>
</dbReference>
<dbReference type="CDD" id="cd16239">
    <property type="entry name" value="EFh_SPARC_TICN3"/>
    <property type="match status" value="1"/>
</dbReference>
<dbReference type="Proteomes" id="UP000269221">
    <property type="component" value="Unassembled WGS sequence"/>
</dbReference>
<evidence type="ECO:0000256" key="1">
    <source>
        <dbReference type="ARBA" id="ARBA00004613"/>
    </source>
</evidence>
<evidence type="ECO:0000256" key="3">
    <source>
        <dbReference type="ARBA" id="ARBA00022729"/>
    </source>
</evidence>
<dbReference type="GO" id="GO:0050840">
    <property type="term" value="F:extracellular matrix binding"/>
    <property type="evidence" value="ECO:0007669"/>
    <property type="project" value="TreeGrafter"/>
</dbReference>
<keyword evidence="4 6" id="KW-1015">Disulfide bond</keyword>
<dbReference type="FunFam" id="4.10.800.10:FF:000001">
    <property type="entry name" value="Testican-3 isoform 2"/>
    <property type="match status" value="1"/>
</dbReference>
<dbReference type="EMBL" id="QRBI01000105">
    <property type="protein sequence ID" value="RMC13831.1"/>
    <property type="molecule type" value="Genomic_DNA"/>
</dbReference>
<proteinExistence type="predicted"/>
<dbReference type="SMART" id="SM00211">
    <property type="entry name" value="TY"/>
    <property type="match status" value="1"/>
</dbReference>
<organism evidence="9 10">
    <name type="scientific">Hirundo rustica rustica</name>
    <dbReference type="NCBI Taxonomy" id="333673"/>
    <lineage>
        <taxon>Eukaryota</taxon>
        <taxon>Metazoa</taxon>
        <taxon>Chordata</taxon>
        <taxon>Craniata</taxon>
        <taxon>Vertebrata</taxon>
        <taxon>Euteleostomi</taxon>
        <taxon>Archelosauria</taxon>
        <taxon>Archosauria</taxon>
        <taxon>Dinosauria</taxon>
        <taxon>Saurischia</taxon>
        <taxon>Theropoda</taxon>
        <taxon>Coelurosauria</taxon>
        <taxon>Aves</taxon>
        <taxon>Neognathae</taxon>
        <taxon>Neoaves</taxon>
        <taxon>Telluraves</taxon>
        <taxon>Australaves</taxon>
        <taxon>Passeriformes</taxon>
        <taxon>Sylvioidea</taxon>
        <taxon>Hirundinidae</taxon>
        <taxon>Hirundo</taxon>
    </lineage>
</organism>
<dbReference type="GO" id="GO:0005518">
    <property type="term" value="F:collagen binding"/>
    <property type="evidence" value="ECO:0007669"/>
    <property type="project" value="TreeGrafter"/>
</dbReference>
<dbReference type="Pfam" id="PF10591">
    <property type="entry name" value="SPARC_Ca_bdg"/>
    <property type="match status" value="1"/>
</dbReference>
<evidence type="ECO:0000256" key="5">
    <source>
        <dbReference type="ARBA" id="ARBA00023180"/>
    </source>
</evidence>
<feature type="disulfide bond" evidence="6">
    <location>
        <begin position="300"/>
        <end position="307"/>
    </location>
</feature>